<organism evidence="2 3">
    <name type="scientific">Sordaria brevicollis</name>
    <dbReference type="NCBI Taxonomy" id="83679"/>
    <lineage>
        <taxon>Eukaryota</taxon>
        <taxon>Fungi</taxon>
        <taxon>Dikarya</taxon>
        <taxon>Ascomycota</taxon>
        <taxon>Pezizomycotina</taxon>
        <taxon>Sordariomycetes</taxon>
        <taxon>Sordariomycetidae</taxon>
        <taxon>Sordariales</taxon>
        <taxon>Sordariaceae</taxon>
        <taxon>Sordaria</taxon>
    </lineage>
</organism>
<proteinExistence type="predicted"/>
<feature type="transmembrane region" description="Helical" evidence="1">
    <location>
        <begin position="25"/>
        <end position="42"/>
    </location>
</feature>
<dbReference type="AlphaFoldDB" id="A0AAE0PPI2"/>
<keyword evidence="3" id="KW-1185">Reference proteome</keyword>
<reference evidence="2" key="2">
    <citation type="submission" date="2023-07" db="EMBL/GenBank/DDBJ databases">
        <authorList>
            <consortium name="Lawrence Berkeley National Laboratory"/>
            <person name="Haridas S."/>
            <person name="Hensen N."/>
            <person name="Bonometti L."/>
            <person name="Westerberg I."/>
            <person name="Brannstrom I.O."/>
            <person name="Guillou S."/>
            <person name="Cros-Aarteil S."/>
            <person name="Calhoun S."/>
            <person name="Kuo A."/>
            <person name="Mondo S."/>
            <person name="Pangilinan J."/>
            <person name="Riley R."/>
            <person name="LaButti K."/>
            <person name="Andreopoulos B."/>
            <person name="Lipzen A."/>
            <person name="Chen C."/>
            <person name="Yanf M."/>
            <person name="Daum C."/>
            <person name="Ng V."/>
            <person name="Clum A."/>
            <person name="Steindorff A."/>
            <person name="Ohm R."/>
            <person name="Martin F."/>
            <person name="Silar P."/>
            <person name="Natvig D."/>
            <person name="Lalanne C."/>
            <person name="Gautier V."/>
            <person name="Ament-velasquez S.L."/>
            <person name="Kruys A."/>
            <person name="Hutchinson M.I."/>
            <person name="Powell A.J."/>
            <person name="Barry K."/>
            <person name="Miller A.N."/>
            <person name="Grigoriev I.V."/>
            <person name="Debuchy R."/>
            <person name="Gladieux P."/>
            <person name="Thoren M.H."/>
            <person name="Johannesson H."/>
        </authorList>
    </citation>
    <scope>NUCLEOTIDE SEQUENCE</scope>
    <source>
        <strain evidence="2">FGSC 1904</strain>
    </source>
</reference>
<dbReference type="Proteomes" id="UP001281003">
    <property type="component" value="Unassembled WGS sequence"/>
</dbReference>
<reference evidence="2" key="1">
    <citation type="journal article" date="2023" name="Mol. Phylogenet. Evol.">
        <title>Genome-scale phylogeny and comparative genomics of the fungal order Sordariales.</title>
        <authorList>
            <person name="Hensen N."/>
            <person name="Bonometti L."/>
            <person name="Westerberg I."/>
            <person name="Brannstrom I.O."/>
            <person name="Guillou S."/>
            <person name="Cros-Aarteil S."/>
            <person name="Calhoun S."/>
            <person name="Haridas S."/>
            <person name="Kuo A."/>
            <person name="Mondo S."/>
            <person name="Pangilinan J."/>
            <person name="Riley R."/>
            <person name="LaButti K."/>
            <person name="Andreopoulos B."/>
            <person name="Lipzen A."/>
            <person name="Chen C."/>
            <person name="Yan M."/>
            <person name="Daum C."/>
            <person name="Ng V."/>
            <person name="Clum A."/>
            <person name="Steindorff A."/>
            <person name="Ohm R.A."/>
            <person name="Martin F."/>
            <person name="Silar P."/>
            <person name="Natvig D.O."/>
            <person name="Lalanne C."/>
            <person name="Gautier V."/>
            <person name="Ament-Velasquez S.L."/>
            <person name="Kruys A."/>
            <person name="Hutchinson M.I."/>
            <person name="Powell A.J."/>
            <person name="Barry K."/>
            <person name="Miller A.N."/>
            <person name="Grigoriev I.V."/>
            <person name="Debuchy R."/>
            <person name="Gladieux P."/>
            <person name="Hiltunen Thoren M."/>
            <person name="Johannesson H."/>
        </authorList>
    </citation>
    <scope>NUCLEOTIDE SEQUENCE</scope>
    <source>
        <strain evidence="2">FGSC 1904</strain>
    </source>
</reference>
<keyword evidence="1" id="KW-1133">Transmembrane helix</keyword>
<feature type="transmembrane region" description="Helical" evidence="1">
    <location>
        <begin position="105"/>
        <end position="125"/>
    </location>
</feature>
<sequence>MHRACKPGINLYHLSLEKPKQQHKMCLPFFCVFRIAYVYLPTLHTPTLFLRDEFRFYNLSTMVLIPRCNISRTKSRRHTVHTTFFPPFGAGNKSTLLFSGRLPRLPTISLFHILLIWDIFCSFVYTRN</sequence>
<name>A0AAE0PPI2_SORBR</name>
<accession>A0AAE0PPI2</accession>
<protein>
    <submittedName>
        <fullName evidence="2">Uncharacterized protein</fullName>
    </submittedName>
</protein>
<gene>
    <name evidence="2" type="ORF">B0T20DRAFT_31202</name>
</gene>
<comment type="caution">
    <text evidence="2">The sequence shown here is derived from an EMBL/GenBank/DDBJ whole genome shotgun (WGS) entry which is preliminary data.</text>
</comment>
<keyword evidence="1" id="KW-0812">Transmembrane</keyword>
<keyword evidence="1" id="KW-0472">Membrane</keyword>
<evidence type="ECO:0000313" key="3">
    <source>
        <dbReference type="Proteomes" id="UP001281003"/>
    </source>
</evidence>
<evidence type="ECO:0000313" key="2">
    <source>
        <dbReference type="EMBL" id="KAK3403602.1"/>
    </source>
</evidence>
<evidence type="ECO:0000256" key="1">
    <source>
        <dbReference type="SAM" id="Phobius"/>
    </source>
</evidence>
<dbReference type="EMBL" id="JAUTDP010000001">
    <property type="protein sequence ID" value="KAK3403602.1"/>
    <property type="molecule type" value="Genomic_DNA"/>
</dbReference>